<organism evidence="1 2">
    <name type="scientific">Caerostris extrusa</name>
    <name type="common">Bark spider</name>
    <name type="synonym">Caerostris bankana</name>
    <dbReference type="NCBI Taxonomy" id="172846"/>
    <lineage>
        <taxon>Eukaryota</taxon>
        <taxon>Metazoa</taxon>
        <taxon>Ecdysozoa</taxon>
        <taxon>Arthropoda</taxon>
        <taxon>Chelicerata</taxon>
        <taxon>Arachnida</taxon>
        <taxon>Araneae</taxon>
        <taxon>Araneomorphae</taxon>
        <taxon>Entelegynae</taxon>
        <taxon>Araneoidea</taxon>
        <taxon>Araneidae</taxon>
        <taxon>Caerostris</taxon>
    </lineage>
</organism>
<dbReference type="InterPro" id="IPR011333">
    <property type="entry name" value="SKP1/BTB/POZ_sf"/>
</dbReference>
<evidence type="ECO:0000313" key="2">
    <source>
        <dbReference type="Proteomes" id="UP001054945"/>
    </source>
</evidence>
<name>A0AAV4M8T3_CAEEX</name>
<accession>A0AAV4M8T3</accession>
<dbReference type="EMBL" id="BPLR01001900">
    <property type="protein sequence ID" value="GIX67781.1"/>
    <property type="molecule type" value="Genomic_DNA"/>
</dbReference>
<proteinExistence type="predicted"/>
<gene>
    <name evidence="1" type="primary">Tdpoz1_33</name>
    <name evidence="1" type="ORF">CEXT_557211</name>
</gene>
<keyword evidence="2" id="KW-1185">Reference proteome</keyword>
<comment type="caution">
    <text evidence="1">The sequence shown here is derived from an EMBL/GenBank/DDBJ whole genome shotgun (WGS) entry which is preliminary data.</text>
</comment>
<sequence>MLLYMYTDTLEALGWESASLLYAAADKYELLILKDLCSSILKDNLCSSNACELLVFADTHHDHDMKKFAQEYILNHPNEVMSSNNWKDFVKHYGSLAAETLTLNFLCE</sequence>
<evidence type="ECO:0000313" key="1">
    <source>
        <dbReference type="EMBL" id="GIX67781.1"/>
    </source>
</evidence>
<dbReference type="Gene3D" id="3.30.710.10">
    <property type="entry name" value="Potassium Channel Kv1.1, Chain A"/>
    <property type="match status" value="1"/>
</dbReference>
<dbReference type="PANTHER" id="PTHR24413">
    <property type="entry name" value="SPECKLE-TYPE POZ PROTEIN"/>
    <property type="match status" value="1"/>
</dbReference>
<reference evidence="1 2" key="1">
    <citation type="submission" date="2021-06" db="EMBL/GenBank/DDBJ databases">
        <title>Caerostris extrusa draft genome.</title>
        <authorList>
            <person name="Kono N."/>
            <person name="Arakawa K."/>
        </authorList>
    </citation>
    <scope>NUCLEOTIDE SEQUENCE [LARGE SCALE GENOMIC DNA]</scope>
</reference>
<dbReference type="SUPFAM" id="SSF54695">
    <property type="entry name" value="POZ domain"/>
    <property type="match status" value="1"/>
</dbReference>
<dbReference type="Proteomes" id="UP001054945">
    <property type="component" value="Unassembled WGS sequence"/>
</dbReference>
<dbReference type="AlphaFoldDB" id="A0AAV4M8T3"/>
<protein>
    <submittedName>
        <fullName evidence="1">TD and POZ domain-containing protein 1</fullName>
    </submittedName>
</protein>
<dbReference type="Gene3D" id="1.25.40.420">
    <property type="match status" value="1"/>
</dbReference>